<dbReference type="InterPro" id="IPR002464">
    <property type="entry name" value="DNA/RNA_helicase_DEAH_CS"/>
</dbReference>
<gene>
    <name evidence="11" type="ORF">Tco025E_00235</name>
</gene>
<reference evidence="11 12" key="1">
    <citation type="journal article" date="2018" name="BMC Genomics">
        <title>Genomic comparison of Trypanosoma conorhini and Trypanosoma rangeli to Trypanosoma cruzi strains of high and low virulence.</title>
        <authorList>
            <person name="Bradwell K.R."/>
            <person name="Koparde V.N."/>
            <person name="Matveyev A.V."/>
            <person name="Serrano M.G."/>
            <person name="Alves J.M."/>
            <person name="Parikh H."/>
            <person name="Huang B."/>
            <person name="Lee V."/>
            <person name="Espinosa-Alvarez O."/>
            <person name="Ortiz P.A."/>
            <person name="Costa-Martins A.G."/>
            <person name="Teixeira M.M."/>
            <person name="Buck G.A."/>
        </authorList>
    </citation>
    <scope>NUCLEOTIDE SEQUENCE [LARGE SCALE GENOMIC DNA]</scope>
    <source>
        <strain evidence="11 12">025E</strain>
    </source>
</reference>
<dbReference type="Pfam" id="PF13307">
    <property type="entry name" value="Helicase_C_2"/>
    <property type="match status" value="1"/>
</dbReference>
<dbReference type="PANTHER" id="PTHR11472">
    <property type="entry name" value="DNA REPAIR DEAD HELICASE RAD3/XP-D SUBFAMILY MEMBER"/>
    <property type="match status" value="1"/>
</dbReference>
<feature type="domain" description="Helicase ATP-binding" evidence="10">
    <location>
        <begin position="9"/>
        <end position="371"/>
    </location>
</feature>
<dbReference type="GO" id="GO:0003677">
    <property type="term" value="F:DNA binding"/>
    <property type="evidence" value="ECO:0007669"/>
    <property type="project" value="InterPro"/>
</dbReference>
<keyword evidence="7" id="KW-0411">Iron-sulfur</keyword>
<dbReference type="PROSITE" id="PS51193">
    <property type="entry name" value="HELICASE_ATP_BIND_2"/>
    <property type="match status" value="1"/>
</dbReference>
<dbReference type="GO" id="GO:0005524">
    <property type="term" value="F:ATP binding"/>
    <property type="evidence" value="ECO:0007669"/>
    <property type="project" value="UniProtKB-KW"/>
</dbReference>
<dbReference type="Proteomes" id="UP000284403">
    <property type="component" value="Unassembled WGS sequence"/>
</dbReference>
<dbReference type="AlphaFoldDB" id="A0A3R7LHQ9"/>
<keyword evidence="5" id="KW-0067">ATP-binding</keyword>
<evidence type="ECO:0000259" key="10">
    <source>
        <dbReference type="PROSITE" id="PS51193"/>
    </source>
</evidence>
<feature type="compositionally biased region" description="Pro residues" evidence="9">
    <location>
        <begin position="88"/>
        <end position="97"/>
    </location>
</feature>
<dbReference type="InterPro" id="IPR006555">
    <property type="entry name" value="ATP-dep_Helicase_C"/>
</dbReference>
<dbReference type="InterPro" id="IPR027417">
    <property type="entry name" value="P-loop_NTPase"/>
</dbReference>
<proteinExistence type="predicted"/>
<feature type="region of interest" description="Disordered" evidence="9">
    <location>
        <begin position="405"/>
        <end position="425"/>
    </location>
</feature>
<dbReference type="GO" id="GO:0046872">
    <property type="term" value="F:metal ion binding"/>
    <property type="evidence" value="ECO:0007669"/>
    <property type="project" value="UniProtKB-KW"/>
</dbReference>
<dbReference type="GO" id="GO:1990918">
    <property type="term" value="P:double-strand break repair involved in meiotic recombination"/>
    <property type="evidence" value="ECO:0007669"/>
    <property type="project" value="TreeGrafter"/>
</dbReference>
<name>A0A3R7LHQ9_9TRYP</name>
<evidence type="ECO:0000256" key="2">
    <source>
        <dbReference type="ARBA" id="ARBA00022741"/>
    </source>
</evidence>
<feature type="region of interest" description="Disordered" evidence="9">
    <location>
        <begin position="84"/>
        <end position="103"/>
    </location>
</feature>
<dbReference type="GO" id="GO:0016818">
    <property type="term" value="F:hydrolase activity, acting on acid anhydrides, in phosphorus-containing anhydrides"/>
    <property type="evidence" value="ECO:0007669"/>
    <property type="project" value="InterPro"/>
</dbReference>
<dbReference type="InterPro" id="IPR014013">
    <property type="entry name" value="Helic_SF1/SF2_ATP-bd_DinG/Rad3"/>
</dbReference>
<keyword evidence="8" id="KW-0413">Isomerase</keyword>
<keyword evidence="2" id="KW-0547">Nucleotide-binding</keyword>
<dbReference type="InterPro" id="IPR010614">
    <property type="entry name" value="RAD3-like_helicase_DEAD"/>
</dbReference>
<dbReference type="GO" id="GO:0003678">
    <property type="term" value="F:DNA helicase activity"/>
    <property type="evidence" value="ECO:0007669"/>
    <property type="project" value="InterPro"/>
</dbReference>
<dbReference type="GeneID" id="40313846"/>
<dbReference type="InterPro" id="IPR006554">
    <property type="entry name" value="Helicase-like_DEXD_c2"/>
</dbReference>
<dbReference type="EC" id="3.6.1.-" evidence="11"/>
<evidence type="ECO:0000256" key="8">
    <source>
        <dbReference type="ARBA" id="ARBA00023235"/>
    </source>
</evidence>
<evidence type="ECO:0000256" key="1">
    <source>
        <dbReference type="ARBA" id="ARBA00022723"/>
    </source>
</evidence>
<accession>A0A3R7LHQ9</accession>
<dbReference type="EMBL" id="MKKU01000004">
    <property type="protein sequence ID" value="RNF27499.1"/>
    <property type="molecule type" value="Genomic_DNA"/>
</dbReference>
<dbReference type="OrthoDB" id="272481at2759"/>
<dbReference type="GO" id="GO:0051536">
    <property type="term" value="F:iron-sulfur cluster binding"/>
    <property type="evidence" value="ECO:0007669"/>
    <property type="project" value="UniProtKB-KW"/>
</dbReference>
<keyword evidence="12" id="KW-1185">Reference proteome</keyword>
<dbReference type="InterPro" id="IPR014001">
    <property type="entry name" value="Helicase_ATP-bd"/>
</dbReference>
<organism evidence="11 12">
    <name type="scientific">Trypanosoma conorhini</name>
    <dbReference type="NCBI Taxonomy" id="83891"/>
    <lineage>
        <taxon>Eukaryota</taxon>
        <taxon>Discoba</taxon>
        <taxon>Euglenozoa</taxon>
        <taxon>Kinetoplastea</taxon>
        <taxon>Metakinetoplastina</taxon>
        <taxon>Trypanosomatida</taxon>
        <taxon>Trypanosomatidae</taxon>
        <taxon>Trypanosoma</taxon>
    </lineage>
</organism>
<keyword evidence="3 11" id="KW-0378">Hydrolase</keyword>
<feature type="compositionally biased region" description="Basic and acidic residues" evidence="9">
    <location>
        <begin position="412"/>
        <end position="424"/>
    </location>
</feature>
<evidence type="ECO:0000256" key="3">
    <source>
        <dbReference type="ARBA" id="ARBA00022801"/>
    </source>
</evidence>
<evidence type="ECO:0000256" key="6">
    <source>
        <dbReference type="ARBA" id="ARBA00023004"/>
    </source>
</evidence>
<evidence type="ECO:0000256" key="4">
    <source>
        <dbReference type="ARBA" id="ARBA00022806"/>
    </source>
</evidence>
<keyword evidence="4 11" id="KW-0347">Helicase</keyword>
<dbReference type="RefSeq" id="XP_029232705.1">
    <property type="nucleotide sequence ID" value="XM_029367180.1"/>
</dbReference>
<dbReference type="GO" id="GO:0006289">
    <property type="term" value="P:nucleotide-excision repair"/>
    <property type="evidence" value="ECO:0007669"/>
    <property type="project" value="TreeGrafter"/>
</dbReference>
<evidence type="ECO:0000256" key="7">
    <source>
        <dbReference type="ARBA" id="ARBA00023014"/>
    </source>
</evidence>
<comment type="caution">
    <text evidence="11">The sequence shown here is derived from an EMBL/GenBank/DDBJ whole genome shotgun (WGS) entry which is preliminary data.</text>
</comment>
<dbReference type="PROSITE" id="PS00690">
    <property type="entry name" value="DEAH_ATP_HELICASE"/>
    <property type="match status" value="1"/>
</dbReference>
<evidence type="ECO:0000313" key="12">
    <source>
        <dbReference type="Proteomes" id="UP000284403"/>
    </source>
</evidence>
<dbReference type="SUPFAM" id="SSF52540">
    <property type="entry name" value="P-loop containing nucleoside triphosphate hydrolases"/>
    <property type="match status" value="2"/>
</dbReference>
<dbReference type="InterPro" id="IPR045028">
    <property type="entry name" value="DinG/Rad3-like"/>
</dbReference>
<dbReference type="PANTHER" id="PTHR11472:SF47">
    <property type="entry name" value="FANCONI ANEMIA GROUP J PROTEIN"/>
    <property type="match status" value="1"/>
</dbReference>
<evidence type="ECO:0000313" key="11">
    <source>
        <dbReference type="EMBL" id="RNF27499.1"/>
    </source>
</evidence>
<protein>
    <submittedName>
        <fullName evidence="11">Helicase-like protein</fullName>
        <ecNumber evidence="11">3.6.1.-</ecNumber>
    </submittedName>
</protein>
<dbReference type="SMART" id="SM00491">
    <property type="entry name" value="HELICc2"/>
    <property type="match status" value="1"/>
</dbReference>
<dbReference type="GO" id="GO:0005634">
    <property type="term" value="C:nucleus"/>
    <property type="evidence" value="ECO:0007669"/>
    <property type="project" value="TreeGrafter"/>
</dbReference>
<dbReference type="SMART" id="SM00487">
    <property type="entry name" value="DEXDc"/>
    <property type="match status" value="1"/>
</dbReference>
<dbReference type="SMART" id="SM00488">
    <property type="entry name" value="DEXDc2"/>
    <property type="match status" value="1"/>
</dbReference>
<keyword evidence="6" id="KW-0408">Iron</keyword>
<evidence type="ECO:0000256" key="9">
    <source>
        <dbReference type="SAM" id="MobiDB-lite"/>
    </source>
</evidence>
<keyword evidence="1" id="KW-0479">Metal-binding</keyword>
<dbReference type="Pfam" id="PF06733">
    <property type="entry name" value="DEAD_2"/>
    <property type="match status" value="1"/>
</dbReference>
<evidence type="ECO:0000256" key="5">
    <source>
        <dbReference type="ARBA" id="ARBA00022840"/>
    </source>
</evidence>
<dbReference type="Gene3D" id="3.40.50.300">
    <property type="entry name" value="P-loop containing nucleotide triphosphate hydrolases"/>
    <property type="match status" value="2"/>
</dbReference>
<sequence length="953" mass="106248">MPQAAHTPSDAAYDMPFEPYPVQRDMMQAITTCLQSSSPVIPVAAVEVPTGCGKTLALLSSVLRYQATLELLAPHELEEYMRKRRWKPPAPPPPPPSLLNGESLARNGSCISDDAVNSEEQWGVPHEFFKQFRTKHSKRLRVEMDGTPWKLRQQHETPCCTVFYVTRTHSQVRQTIGELRKLRNLHRLKMNVLGSRERYCINSTVLKARANKTLPVEGNNLGEVCDKLVSLGQCEAVHNYGLLGSRAISYPLCQGRTEKVWDMEDLVAEGVATQSCPYYAARDLVFFACVNFATYQYLLDPLIRHECKMEAALKNHSIVIIDEAHNVPSVCQDALSLEVTLDDLRLVVSEIEPLVTLSASMPTLSYPREFKLTHWTLAQLFALLYDVFHAIVKFVERQEWSAENAHQASQRRFTEEADEDDRHRGPTLSGEALANIIQHCILDHIPFALKTGGVNNRGTSNCLSNATMDSTAMFRQVYGIVMSLGVTFNPFQFSVFSLSIMKRWLLVIRFMLQKPSAFAVSIRDAALDAVSQERVMGRGPALRRSVGFRCLDGSLAFRHLLAATHRVVLASGTIAPFHQLGRELGISLSNMLTYEGSHIVGVHQYRLAALTHTVDASRLHCNYANFRDTSFIDRLVSVVVALIGQVRRGGVLVFLPNYGVMQLVGSRLSSHLRGGAGQQTRVFTEPKEAMEFPSMLDAFRAEASCGAAVLVSVYRAKVGEGMDFADNMTRLVVCVGIPLRPLKSWTVAAQRRYSGEEWYIIDAIRAVNQALGRCLRNGRDFGAMVLLDDRFEQEAFQNRLPKWCAGSLQVHHTPASVVEELAAFFRLMTVPTAAERTRAQQREQQKEGAGGCCTGKLPVANPSHSVAQVDHAPRELPSSGANKQHSQVAALLPFFLAATKKRPRITTCTHEWSCTAVKLLYEGHDTVEEVAAAELRDTLHLLEKEYLKSPVKK</sequence>